<dbReference type="InterPro" id="IPR027417">
    <property type="entry name" value="P-loop_NTPase"/>
</dbReference>
<dbReference type="RefSeq" id="WP_319960669.1">
    <property type="nucleotide sequence ID" value="NZ_JAXARY010000002.1"/>
</dbReference>
<gene>
    <name evidence="2" type="ORF">QLH52_04350</name>
</gene>
<dbReference type="PANTHER" id="PTHR43581:SF4">
    <property type="entry name" value="ATP_GTP PHOSPHATASE"/>
    <property type="match status" value="1"/>
</dbReference>
<evidence type="ECO:0000259" key="1">
    <source>
        <dbReference type="Pfam" id="PF13304"/>
    </source>
</evidence>
<dbReference type="InterPro" id="IPR014555">
    <property type="entry name" value="RecF-like"/>
</dbReference>
<evidence type="ECO:0000313" key="3">
    <source>
        <dbReference type="Proteomes" id="UP001284537"/>
    </source>
</evidence>
<dbReference type="Proteomes" id="UP001284537">
    <property type="component" value="Unassembled WGS sequence"/>
</dbReference>
<protein>
    <submittedName>
        <fullName evidence="2">AAA family ATPase</fullName>
    </submittedName>
</protein>
<organism evidence="2 3">
    <name type="scientific">Methylomonas defluvii</name>
    <dbReference type="NCBI Taxonomy" id="3045149"/>
    <lineage>
        <taxon>Bacteria</taxon>
        <taxon>Pseudomonadati</taxon>
        <taxon>Pseudomonadota</taxon>
        <taxon>Gammaproteobacteria</taxon>
        <taxon>Methylococcales</taxon>
        <taxon>Methylococcaceae</taxon>
        <taxon>Methylomonas</taxon>
    </lineage>
</organism>
<accession>A0ABU4UAM0</accession>
<proteinExistence type="predicted"/>
<dbReference type="EMBL" id="JAXARY010000002">
    <property type="protein sequence ID" value="MDX8126499.1"/>
    <property type="molecule type" value="Genomic_DNA"/>
</dbReference>
<dbReference type="SUPFAM" id="SSF52540">
    <property type="entry name" value="P-loop containing nucleoside triphosphate hydrolases"/>
    <property type="match status" value="1"/>
</dbReference>
<reference evidence="2 3" key="1">
    <citation type="submission" date="2023-11" db="EMBL/GenBank/DDBJ databases">
        <authorList>
            <person name="Ouyang M.-Y."/>
        </authorList>
    </citation>
    <scope>NUCLEOTIDE SEQUENCE [LARGE SCALE GENOMIC DNA]</scope>
    <source>
        <strain evidence="2 3">OY6</strain>
    </source>
</reference>
<comment type="caution">
    <text evidence="2">The sequence shown here is derived from an EMBL/GenBank/DDBJ whole genome shotgun (WGS) entry which is preliminary data.</text>
</comment>
<dbReference type="Gene3D" id="3.40.50.300">
    <property type="entry name" value="P-loop containing nucleotide triphosphate hydrolases"/>
    <property type="match status" value="1"/>
</dbReference>
<dbReference type="InterPro" id="IPR003959">
    <property type="entry name" value="ATPase_AAA_core"/>
</dbReference>
<dbReference type="PANTHER" id="PTHR43581">
    <property type="entry name" value="ATP/GTP PHOSPHATASE"/>
    <property type="match status" value="1"/>
</dbReference>
<dbReference type="Pfam" id="PF13304">
    <property type="entry name" value="AAA_21"/>
    <property type="match status" value="1"/>
</dbReference>
<dbReference type="InterPro" id="IPR051396">
    <property type="entry name" value="Bact_Antivir_Def_Nuclease"/>
</dbReference>
<feature type="domain" description="ATPase AAA-type core" evidence="1">
    <location>
        <begin position="24"/>
        <end position="332"/>
    </location>
</feature>
<evidence type="ECO:0000313" key="2">
    <source>
        <dbReference type="EMBL" id="MDX8126499.1"/>
    </source>
</evidence>
<name>A0ABU4UAM0_9GAMM</name>
<keyword evidence="3" id="KW-1185">Reference proteome</keyword>
<dbReference type="PIRSF" id="PIRSF029347">
    <property type="entry name" value="RecF"/>
    <property type="match status" value="1"/>
</dbReference>
<sequence>MLTNLRIKNFRMLEDLEIPKLGRVNLIVGKNNSGKSTILEALRIYAGKAHPELLGNIIIDHDESFKLDQEDRPTDTNTLYGLKNLFPGRVFPTDDNNFIQIESNSNLVKIEYVFYYMEEFVTKSEDGLTTETTQRKVVVKKSNLSNNDKKFPAIPAIRIGRNTLIELNVDPKLSSLHPHLFWNIDNRETLKFSLVSTNFITPEKLAQLWDKIAASSSEEIVYRALQIVDPTIEKLAFINGNTDSSLQNEKNFRRIAIVKLKNSEIRAPLNSMGDGMTRILQLILSVFPAKDGILLIDEFENGLHYSVQEEVWRIIFQLAKELNIQVFATTHSWDCIESFTKAAVESPEEGVLLKVSRSKLTSDHGKVIATVYDETELETITASELEIR</sequence>